<protein>
    <submittedName>
        <fullName evidence="1">Uncharacterized protein</fullName>
    </submittedName>
</protein>
<name>A0ABD0B953_AERCA</name>
<proteinExistence type="predicted"/>
<dbReference type="AlphaFoldDB" id="A0ABD0B953"/>
<comment type="caution">
    <text evidence="1">The sequence shown here is derived from an EMBL/GenBank/DDBJ whole genome shotgun (WGS) entry which is preliminary data.</text>
</comment>
<evidence type="ECO:0000313" key="2">
    <source>
        <dbReference type="Proteomes" id="UP000737420"/>
    </source>
</evidence>
<reference evidence="1 2" key="1">
    <citation type="submission" date="2021-07" db="EMBL/GenBank/DDBJ databases">
        <title>Draft genome sequence of carbapenem-resistant Aeromonas spp. in Japan.</title>
        <authorList>
            <person name="Maehana S."/>
            <person name="Suzuki M."/>
            <person name="Kitasato H."/>
        </authorList>
    </citation>
    <scope>NUCLEOTIDE SEQUENCE [LARGE SCALE GENOMIC DNA]</scope>
    <source>
        <strain evidence="1 2">KAM382</strain>
    </source>
</reference>
<dbReference type="RefSeq" id="WP_190284504.1">
    <property type="nucleotide sequence ID" value="NZ_AP024404.1"/>
</dbReference>
<dbReference type="Proteomes" id="UP000737420">
    <property type="component" value="Unassembled WGS sequence"/>
</dbReference>
<organism evidence="1 2">
    <name type="scientific">Aeromonas caviae</name>
    <name type="common">Aeromonas punctata</name>
    <dbReference type="NCBI Taxonomy" id="648"/>
    <lineage>
        <taxon>Bacteria</taxon>
        <taxon>Pseudomonadati</taxon>
        <taxon>Pseudomonadota</taxon>
        <taxon>Gammaproteobacteria</taxon>
        <taxon>Aeromonadales</taxon>
        <taxon>Aeromonadaceae</taxon>
        <taxon>Aeromonas</taxon>
    </lineage>
</organism>
<accession>A0ABD0B953</accession>
<evidence type="ECO:0000313" key="1">
    <source>
        <dbReference type="EMBL" id="GJB92298.1"/>
    </source>
</evidence>
<sequence length="146" mass="16889">MKESPFLTHRHILLNGYGAAITLRGLTLSLWNGRNWPADMSRMAGLDDQHFAIAQELLAWYRQYGENDPDFMETGRDCETIALEAKRQAEQQQAYAGWEQLVERELGNRGKRRDLAFDRYEWFFARFQQGLTPAQAAEQAIVHGLE</sequence>
<dbReference type="EMBL" id="BPOP01000022">
    <property type="protein sequence ID" value="GJB92298.1"/>
    <property type="molecule type" value="Genomic_DNA"/>
</dbReference>
<gene>
    <name evidence="1" type="ORF">KAM382_23590</name>
</gene>